<dbReference type="PANTHER" id="PTHR11361:SF14">
    <property type="entry name" value="DNA MISMATCH REPAIR PROTEIN MUTS, TYPE 2"/>
    <property type="match status" value="1"/>
</dbReference>
<dbReference type="InterPro" id="IPR005747">
    <property type="entry name" value="MutS2"/>
</dbReference>
<dbReference type="InterPro" id="IPR002625">
    <property type="entry name" value="Smr_dom"/>
</dbReference>
<feature type="binding site" evidence="7">
    <location>
        <begin position="309"/>
        <end position="316"/>
    </location>
    <ligand>
        <name>ATP</name>
        <dbReference type="ChEBI" id="CHEBI:30616"/>
    </ligand>
</feature>
<dbReference type="GO" id="GO:0072344">
    <property type="term" value="P:rescue of stalled ribosome"/>
    <property type="evidence" value="ECO:0007669"/>
    <property type="project" value="UniProtKB-UniRule"/>
</dbReference>
<dbReference type="Gene3D" id="3.30.1370.110">
    <property type="match status" value="1"/>
</dbReference>
<evidence type="ECO:0000256" key="6">
    <source>
        <dbReference type="ARBA" id="ARBA00023125"/>
    </source>
</evidence>
<comment type="caution">
    <text evidence="10">The sequence shown here is derived from an EMBL/GenBank/DDBJ whole genome shotgun (WGS) entry which is preliminary data.</text>
</comment>
<gene>
    <name evidence="7" type="primary">mutS2</name>
    <name evidence="7" type="synonym">rqcU</name>
    <name evidence="10" type="ORF">F1B92_04925</name>
</gene>
<evidence type="ECO:0000256" key="1">
    <source>
        <dbReference type="ARBA" id="ARBA00022730"/>
    </source>
</evidence>
<protein>
    <recommendedName>
        <fullName evidence="7">Endonuclease MutS2</fullName>
        <ecNumber evidence="7">3.1.-.-</ecNumber>
    </recommendedName>
    <alternativeName>
        <fullName evidence="7">Ribosome-associated protein quality control-upstream factor</fullName>
        <shortName evidence="7">RQC-upstream factor</shortName>
        <shortName evidence="7">RqcU</shortName>
        <ecNumber evidence="7">3.6.4.-</ecNumber>
    </alternativeName>
</protein>
<keyword evidence="7" id="KW-0540">Nuclease</keyword>
<dbReference type="GO" id="GO:0030983">
    <property type="term" value="F:mismatched DNA binding"/>
    <property type="evidence" value="ECO:0007669"/>
    <property type="project" value="InterPro"/>
</dbReference>
<evidence type="ECO:0000256" key="7">
    <source>
        <dbReference type="HAMAP-Rule" id="MF_00092"/>
    </source>
</evidence>
<dbReference type="Pfam" id="PF00488">
    <property type="entry name" value="MutS_V"/>
    <property type="match status" value="1"/>
</dbReference>
<dbReference type="PROSITE" id="PS50828">
    <property type="entry name" value="SMR"/>
    <property type="match status" value="1"/>
</dbReference>
<evidence type="ECO:0000259" key="9">
    <source>
        <dbReference type="PROSITE" id="PS50828"/>
    </source>
</evidence>
<feature type="domain" description="Smr" evidence="9">
    <location>
        <begin position="661"/>
        <end position="735"/>
    </location>
</feature>
<dbReference type="Pfam" id="PF01713">
    <property type="entry name" value="Smr"/>
    <property type="match status" value="1"/>
</dbReference>
<feature type="coiled-coil region" evidence="8">
    <location>
        <begin position="510"/>
        <end position="540"/>
    </location>
</feature>
<comment type="subunit">
    <text evidence="7">Homodimer. Binds to stalled ribosomes, contacting rRNA.</text>
</comment>
<dbReference type="SMART" id="SM00534">
    <property type="entry name" value="MUTSac"/>
    <property type="match status" value="1"/>
</dbReference>
<reference evidence="10 11" key="1">
    <citation type="submission" date="2019-09" db="EMBL/GenBank/DDBJ databases">
        <authorList>
            <person name="Silva M."/>
            <person name="Pereira G."/>
            <person name="Lopes-Da-Costa L."/>
            <person name="Silva E."/>
        </authorList>
    </citation>
    <scope>NUCLEOTIDE SEQUENCE [LARGE SCALE GENOMIC DNA]</scope>
    <source>
        <strain evidence="10 11">FMV-PI01</strain>
    </source>
</reference>
<dbReference type="GO" id="GO:0140664">
    <property type="term" value="F:ATP-dependent DNA damage sensor activity"/>
    <property type="evidence" value="ECO:0007669"/>
    <property type="project" value="InterPro"/>
</dbReference>
<dbReference type="HAMAP" id="MF_00092">
    <property type="entry name" value="MutS2"/>
    <property type="match status" value="1"/>
</dbReference>
<dbReference type="GO" id="GO:0043023">
    <property type="term" value="F:ribosomal large subunit binding"/>
    <property type="evidence" value="ECO:0007669"/>
    <property type="project" value="UniProtKB-UniRule"/>
</dbReference>
<evidence type="ECO:0000313" key="10">
    <source>
        <dbReference type="EMBL" id="MSN96516.1"/>
    </source>
</evidence>
<dbReference type="GO" id="GO:0004519">
    <property type="term" value="F:endonuclease activity"/>
    <property type="evidence" value="ECO:0007669"/>
    <property type="project" value="UniProtKB-UniRule"/>
</dbReference>
<evidence type="ECO:0000256" key="8">
    <source>
        <dbReference type="SAM" id="Coils"/>
    </source>
</evidence>
<dbReference type="PANTHER" id="PTHR11361">
    <property type="entry name" value="DNA MISMATCH REPAIR PROTEIN MUTS FAMILY MEMBER"/>
    <property type="match status" value="1"/>
</dbReference>
<dbReference type="GO" id="GO:0016887">
    <property type="term" value="F:ATP hydrolysis activity"/>
    <property type="evidence" value="ECO:0007669"/>
    <property type="project" value="InterPro"/>
</dbReference>
<dbReference type="SUPFAM" id="SSF160443">
    <property type="entry name" value="SMR domain-like"/>
    <property type="match status" value="1"/>
</dbReference>
<dbReference type="InterPro" id="IPR027417">
    <property type="entry name" value="P-loop_NTPase"/>
</dbReference>
<dbReference type="GO" id="GO:0006298">
    <property type="term" value="P:mismatch repair"/>
    <property type="evidence" value="ECO:0007669"/>
    <property type="project" value="InterPro"/>
</dbReference>
<keyword evidence="5 7" id="KW-0694">RNA-binding</keyword>
<dbReference type="EC" id="3.1.-.-" evidence="7"/>
<dbReference type="AlphaFoldDB" id="A0A6L5WHX9"/>
<sequence>MNLEKIFKKLDLDEYLSKFNSFLAREKELFLEGDSRVNFAWINEISKFNISSCKSVENLDDAIMRISKQAVLHISEIYEFVKIINYFTYLKKFNFSGNLGDWMAKIQIPAEILEILNFFDKDGNLKDEIDGRFFELKQSLKFKKDEINLELKRLIYSKQISPYLVDTQIHYINENETLLVRGGFNHVLKGSVVGRSSGGYFYVEPNSISKLKSDQSAILDSIEMIIYEHCKKISKIFNKNLLFLKFINKAFDKIDSIIARVLFAKSRDFEFIISDNSNDIIIKDFAHPALKNPKRVSVNFTKKALLITGVNAGGKSMLLKSILSVSLLAKYLLPVSINSTQSKIGSFKEFEIIMEDPQNSKNDISTFAGRMISFSKIFGKKNMLLGVDEIELGTDFEEAASLYSVMIKQLIENGVKMVITTHHKRLAMLLAKNSDVELVAALYDEKFRVPKFEFLEGMIGKSYAFETALRYGISANLVSQAKQIYGEDKQNLNEIINKTINLELDLKEKLTETKKKEEKLDHLLNLLKNQKQENDKIQKELISKLEFEYYKAINEAKRGINLNDIKDKQRSINKANDILNSIKKPVFKEESEPLKVGDRAKYNQIKGEIIEISSKNATIISDGIRLKVPLNLLKKIQNQSNNKKSDIKISVTKPKMASVVLDLHGLRSEEALQKLDKFISDSLLMGFDEVMVKHGIGSGRLAFAVREFLKSHPSVKEFRDGVPNEGGFGTKVIKF</sequence>
<dbReference type="RefSeq" id="WP_154570787.1">
    <property type="nucleotide sequence ID" value="NZ_VWSJ01000015.1"/>
</dbReference>
<evidence type="ECO:0000256" key="2">
    <source>
        <dbReference type="ARBA" id="ARBA00022741"/>
    </source>
</evidence>
<comment type="similarity">
    <text evidence="7">Belongs to the DNA mismatch repair MutS family. MutS2 subfamily.</text>
</comment>
<dbReference type="SUPFAM" id="SSF52540">
    <property type="entry name" value="P-loop containing nucleoside triphosphate hydrolases"/>
    <property type="match status" value="1"/>
</dbReference>
<dbReference type="InterPro" id="IPR000432">
    <property type="entry name" value="DNA_mismatch_repair_MutS_C"/>
</dbReference>
<evidence type="ECO:0000313" key="11">
    <source>
        <dbReference type="Proteomes" id="UP000476338"/>
    </source>
</evidence>
<reference evidence="10 11" key="2">
    <citation type="submission" date="2020-03" db="EMBL/GenBank/DDBJ databases">
        <title>Campylobacter portucalensis sp. nov., a new species of Campylobacter isolated from the reproductive tract of bulls.</title>
        <authorList>
            <person name="Silva M.F."/>
            <person name="Pereira G."/>
            <person name="Carneiro C."/>
            <person name="Hemphill A."/>
            <person name="Mateus L."/>
            <person name="Lopes-Da-Costa L."/>
            <person name="Silva E."/>
        </authorList>
    </citation>
    <scope>NUCLEOTIDE SEQUENCE [LARGE SCALE GENOMIC DNA]</scope>
    <source>
        <strain evidence="10 11">FMV-PI01</strain>
    </source>
</reference>
<dbReference type="SMART" id="SM00463">
    <property type="entry name" value="SMR"/>
    <property type="match status" value="1"/>
</dbReference>
<organism evidence="10 11">
    <name type="scientific">Campylobacter portucalensis</name>
    <dbReference type="NCBI Taxonomy" id="2608384"/>
    <lineage>
        <taxon>Bacteria</taxon>
        <taxon>Pseudomonadati</taxon>
        <taxon>Campylobacterota</taxon>
        <taxon>Epsilonproteobacteria</taxon>
        <taxon>Campylobacterales</taxon>
        <taxon>Campylobacteraceae</taxon>
        <taxon>Campylobacter</taxon>
    </lineage>
</organism>
<dbReference type="GO" id="GO:0045910">
    <property type="term" value="P:negative regulation of DNA recombination"/>
    <property type="evidence" value="ECO:0007669"/>
    <property type="project" value="InterPro"/>
</dbReference>
<dbReference type="InterPro" id="IPR007696">
    <property type="entry name" value="DNA_mismatch_repair_MutS_core"/>
</dbReference>
<keyword evidence="7 10" id="KW-0255">Endonuclease</keyword>
<keyword evidence="2 7" id="KW-0547">Nucleotide-binding</keyword>
<evidence type="ECO:0000256" key="4">
    <source>
        <dbReference type="ARBA" id="ARBA00022840"/>
    </source>
</evidence>
<evidence type="ECO:0000256" key="5">
    <source>
        <dbReference type="ARBA" id="ARBA00022884"/>
    </source>
</evidence>
<accession>A0A6L5WHX9</accession>
<comment type="function">
    <text evidence="7">Endonuclease that is involved in the suppression of homologous recombination and thus may have a key role in the control of bacterial genetic diversity.</text>
</comment>
<keyword evidence="4 7" id="KW-0067">ATP-binding</keyword>
<keyword evidence="8" id="KW-0175">Coiled coil</keyword>
<keyword evidence="11" id="KW-1185">Reference proteome</keyword>
<dbReference type="NCBIfam" id="TIGR01069">
    <property type="entry name" value="mutS2"/>
    <property type="match status" value="1"/>
</dbReference>
<keyword evidence="6 7" id="KW-0238">DNA-binding</keyword>
<dbReference type="PIRSF" id="PIRSF005814">
    <property type="entry name" value="MutS_YshD"/>
    <property type="match status" value="1"/>
</dbReference>
<dbReference type="Proteomes" id="UP000476338">
    <property type="component" value="Unassembled WGS sequence"/>
</dbReference>
<keyword evidence="1 7" id="KW-0699">rRNA-binding</keyword>
<dbReference type="Gene3D" id="3.40.50.300">
    <property type="entry name" value="P-loop containing nucleotide triphosphate hydrolases"/>
    <property type="match status" value="1"/>
</dbReference>
<dbReference type="EC" id="3.6.4.-" evidence="7"/>
<keyword evidence="3 7" id="KW-0378">Hydrolase</keyword>
<comment type="function">
    <text evidence="7">Acts as a ribosome collision sensor, splitting the ribosome into its 2 subunits. Detects stalled/collided 70S ribosomes which it binds and splits by an ATP-hydrolysis driven conformational change. Acts upstream of the ribosome quality control system (RQC), a ribosome-associated complex that mediates the extraction of incompletely synthesized nascent chains from stalled ribosomes and their subsequent degradation. Probably generates substrates for RQC.</text>
</comment>
<dbReference type="InterPro" id="IPR045076">
    <property type="entry name" value="MutS"/>
</dbReference>
<dbReference type="SMART" id="SM00533">
    <property type="entry name" value="MUTSd"/>
    <property type="match status" value="1"/>
</dbReference>
<evidence type="ECO:0000256" key="3">
    <source>
        <dbReference type="ARBA" id="ARBA00022801"/>
    </source>
</evidence>
<name>A0A6L5WHX9_9BACT</name>
<dbReference type="GO" id="GO:0005524">
    <property type="term" value="F:ATP binding"/>
    <property type="evidence" value="ECO:0007669"/>
    <property type="project" value="UniProtKB-UniRule"/>
</dbReference>
<dbReference type="GO" id="GO:0019843">
    <property type="term" value="F:rRNA binding"/>
    <property type="evidence" value="ECO:0007669"/>
    <property type="project" value="UniProtKB-UniRule"/>
</dbReference>
<proteinExistence type="inferred from homology"/>
<dbReference type="InterPro" id="IPR036063">
    <property type="entry name" value="Smr_dom_sf"/>
</dbReference>
<dbReference type="EMBL" id="VWSJ01000015">
    <property type="protein sequence ID" value="MSN96516.1"/>
    <property type="molecule type" value="Genomic_DNA"/>
</dbReference>